<accession>A0A176VTF9</accession>
<dbReference type="Proteomes" id="UP000077202">
    <property type="component" value="Unassembled WGS sequence"/>
</dbReference>
<gene>
    <name evidence="3" type="ORF">AXG93_3986s1010</name>
</gene>
<keyword evidence="2" id="KW-0812">Transmembrane</keyword>
<feature type="region of interest" description="Disordered" evidence="1">
    <location>
        <begin position="12"/>
        <end position="44"/>
    </location>
</feature>
<sequence length="428" mass="45923">MRQARLIIVEDNVNEEKGPSSDCPGTFASAAARPSPSSSESSRGLMAGAFSRSLLCHLQNVSSTAAAAAAAAASVGIEGLDSSDRQSSRPLETMGIDIKAINDKSTSGKQQNVQDDGTWGPVDIVQRAVEIFRGHACTFTWIQLTLVFPFTVLGLWNQYYIKKLVHDFMPVPPPSPPSNFQLGGDPTPDEWQAVVAFIVLLLLGFAFSVNVIGALFFAVGSIYSGKTITFKDVLAALPNLWNGLIVTGLWGYVFFGIVAVIVFLLGSVLMTFASVSFLPLPIVCLLTFTVAVILMFFVCTSIQMANGVTVFQQICGLPAFSKGLQLLKSKWCVALGLATIFAIPQAILAFVVSAATLACAGVWAKYLFLAVLANLLSLVIQFSVMSSTLLYFSCNQAHQQTVSVDHFSFSQNQFESGYQRIGGPLQSV</sequence>
<comment type="caution">
    <text evidence="3">The sequence shown here is derived from an EMBL/GenBank/DDBJ whole genome shotgun (WGS) entry which is preliminary data.</text>
</comment>
<keyword evidence="2" id="KW-1133">Transmembrane helix</keyword>
<proteinExistence type="predicted"/>
<evidence type="ECO:0000313" key="4">
    <source>
        <dbReference type="Proteomes" id="UP000077202"/>
    </source>
</evidence>
<reference evidence="3" key="1">
    <citation type="submission" date="2016-03" db="EMBL/GenBank/DDBJ databases">
        <title>Mechanisms controlling the formation of the plant cell surface in tip-growing cells are functionally conserved among land plants.</title>
        <authorList>
            <person name="Honkanen S."/>
            <person name="Jones V.A."/>
            <person name="Morieri G."/>
            <person name="Champion C."/>
            <person name="Hetherington A.J."/>
            <person name="Kelly S."/>
            <person name="Saint-Marcoux D."/>
            <person name="Proust H."/>
            <person name="Prescott H."/>
            <person name="Dolan L."/>
        </authorList>
    </citation>
    <scope>NUCLEOTIDE SEQUENCE [LARGE SCALE GENOMIC DNA]</scope>
    <source>
        <tissue evidence="3">Whole gametophyte</tissue>
    </source>
</reference>
<evidence type="ECO:0000256" key="2">
    <source>
        <dbReference type="SAM" id="Phobius"/>
    </source>
</evidence>
<feature type="compositionally biased region" description="Low complexity" evidence="1">
    <location>
        <begin position="28"/>
        <end position="43"/>
    </location>
</feature>
<evidence type="ECO:0000313" key="3">
    <source>
        <dbReference type="EMBL" id="OAE23116.1"/>
    </source>
</evidence>
<dbReference type="PANTHER" id="PTHR33133:SF1">
    <property type="entry name" value="EXPRESSED PROTEIN-RELATED"/>
    <property type="match status" value="1"/>
</dbReference>
<feature type="transmembrane region" description="Helical" evidence="2">
    <location>
        <begin position="240"/>
        <end position="265"/>
    </location>
</feature>
<evidence type="ECO:0000256" key="1">
    <source>
        <dbReference type="SAM" id="MobiDB-lite"/>
    </source>
</evidence>
<dbReference type="AlphaFoldDB" id="A0A176VTF9"/>
<keyword evidence="4" id="KW-1185">Reference proteome</keyword>
<dbReference type="PANTHER" id="PTHR33133">
    <property type="entry name" value="OS08G0107100 PROTEIN-RELATED"/>
    <property type="match status" value="1"/>
</dbReference>
<organism evidence="3 4">
    <name type="scientific">Marchantia polymorpha subsp. ruderalis</name>
    <dbReference type="NCBI Taxonomy" id="1480154"/>
    <lineage>
        <taxon>Eukaryota</taxon>
        <taxon>Viridiplantae</taxon>
        <taxon>Streptophyta</taxon>
        <taxon>Embryophyta</taxon>
        <taxon>Marchantiophyta</taxon>
        <taxon>Marchantiopsida</taxon>
        <taxon>Marchantiidae</taxon>
        <taxon>Marchantiales</taxon>
        <taxon>Marchantiaceae</taxon>
        <taxon>Marchantia</taxon>
    </lineage>
</organism>
<keyword evidence="2" id="KW-0472">Membrane</keyword>
<feature type="transmembrane region" description="Helical" evidence="2">
    <location>
        <begin position="194"/>
        <end position="219"/>
    </location>
</feature>
<feature type="transmembrane region" description="Helical" evidence="2">
    <location>
        <begin position="277"/>
        <end position="298"/>
    </location>
</feature>
<protein>
    <submittedName>
        <fullName evidence="3">Uncharacterized protein</fullName>
    </submittedName>
</protein>
<feature type="transmembrane region" description="Helical" evidence="2">
    <location>
        <begin position="331"/>
        <end position="354"/>
    </location>
</feature>
<name>A0A176VTF9_MARPO</name>
<feature type="transmembrane region" description="Helical" evidence="2">
    <location>
        <begin position="366"/>
        <end position="392"/>
    </location>
</feature>
<feature type="transmembrane region" description="Helical" evidence="2">
    <location>
        <begin position="136"/>
        <end position="156"/>
    </location>
</feature>
<dbReference type="EMBL" id="LVLJ01002926">
    <property type="protein sequence ID" value="OAE23116.1"/>
    <property type="molecule type" value="Genomic_DNA"/>
</dbReference>